<dbReference type="EMBL" id="ML987196">
    <property type="protein sequence ID" value="KAF2248190.1"/>
    <property type="molecule type" value="Genomic_DNA"/>
</dbReference>
<organism evidence="7 8">
    <name type="scientific">Trematosphaeria pertusa</name>
    <dbReference type="NCBI Taxonomy" id="390896"/>
    <lineage>
        <taxon>Eukaryota</taxon>
        <taxon>Fungi</taxon>
        <taxon>Dikarya</taxon>
        <taxon>Ascomycota</taxon>
        <taxon>Pezizomycotina</taxon>
        <taxon>Dothideomycetes</taxon>
        <taxon>Pleosporomycetidae</taxon>
        <taxon>Pleosporales</taxon>
        <taxon>Massarineae</taxon>
        <taxon>Trematosphaeriaceae</taxon>
        <taxon>Trematosphaeria</taxon>
    </lineage>
</organism>
<dbReference type="AlphaFoldDB" id="A0A6A6IF79"/>
<dbReference type="GO" id="GO:0050660">
    <property type="term" value="F:flavin adenine dinucleotide binding"/>
    <property type="evidence" value="ECO:0007669"/>
    <property type="project" value="InterPro"/>
</dbReference>
<dbReference type="GO" id="GO:0004499">
    <property type="term" value="F:N,N-dimethylaniline monooxygenase activity"/>
    <property type="evidence" value="ECO:0007669"/>
    <property type="project" value="InterPro"/>
</dbReference>
<reference evidence="7" key="1">
    <citation type="journal article" date="2020" name="Stud. Mycol.">
        <title>101 Dothideomycetes genomes: a test case for predicting lifestyles and emergence of pathogens.</title>
        <authorList>
            <person name="Haridas S."/>
            <person name="Albert R."/>
            <person name="Binder M."/>
            <person name="Bloem J."/>
            <person name="Labutti K."/>
            <person name="Salamov A."/>
            <person name="Andreopoulos B."/>
            <person name="Baker S."/>
            <person name="Barry K."/>
            <person name="Bills G."/>
            <person name="Bluhm B."/>
            <person name="Cannon C."/>
            <person name="Castanera R."/>
            <person name="Culley D."/>
            <person name="Daum C."/>
            <person name="Ezra D."/>
            <person name="Gonzalez J."/>
            <person name="Henrissat B."/>
            <person name="Kuo A."/>
            <person name="Liang C."/>
            <person name="Lipzen A."/>
            <person name="Lutzoni F."/>
            <person name="Magnuson J."/>
            <person name="Mondo S."/>
            <person name="Nolan M."/>
            <person name="Ohm R."/>
            <person name="Pangilinan J."/>
            <person name="Park H.-J."/>
            <person name="Ramirez L."/>
            <person name="Alfaro M."/>
            <person name="Sun H."/>
            <person name="Tritt A."/>
            <person name="Yoshinaga Y."/>
            <person name="Zwiers L.-H."/>
            <person name="Turgeon B."/>
            <person name="Goodwin S."/>
            <person name="Spatafora J."/>
            <person name="Crous P."/>
            <person name="Grigoriev I."/>
        </authorList>
    </citation>
    <scope>NUCLEOTIDE SEQUENCE</scope>
    <source>
        <strain evidence="7">CBS 122368</strain>
    </source>
</reference>
<dbReference type="Proteomes" id="UP000800094">
    <property type="component" value="Unassembled WGS sequence"/>
</dbReference>
<name>A0A6A6IF79_9PLEO</name>
<keyword evidence="6" id="KW-0560">Oxidoreductase</keyword>
<dbReference type="Pfam" id="PF00743">
    <property type="entry name" value="FMO-like"/>
    <property type="match status" value="1"/>
</dbReference>
<accession>A0A6A6IF79</accession>
<dbReference type="RefSeq" id="XP_033683194.1">
    <property type="nucleotide sequence ID" value="XM_033823819.1"/>
</dbReference>
<dbReference type="SUPFAM" id="SSF51905">
    <property type="entry name" value="FAD/NAD(P)-binding domain"/>
    <property type="match status" value="1"/>
</dbReference>
<dbReference type="PANTHER" id="PTHR43098:SF2">
    <property type="entry name" value="FAD-BINDING MONOOXYGENASE AUSB-RELATED"/>
    <property type="match status" value="1"/>
</dbReference>
<evidence type="ECO:0000313" key="8">
    <source>
        <dbReference type="Proteomes" id="UP000800094"/>
    </source>
</evidence>
<comment type="similarity">
    <text evidence="2">Belongs to the FAD-binding monooxygenase family.</text>
</comment>
<dbReference type="InterPro" id="IPR050775">
    <property type="entry name" value="FAD-binding_Monooxygenases"/>
</dbReference>
<gene>
    <name evidence="7" type="ORF">BU26DRAFT_429075</name>
</gene>
<sequence>MTPVQQKYMQEAAKRKRPEGTQQFQQLHFSDNDRLRGLVHDPFADHDALDKLPLPIQSGDRIKFLIMGAGIGGILNAVRLVQAGFAPDQIVLVEAAGGLGGTWYWNRYPGLHCDVESYVYMPLIEEMDYVPSHKYASGVEIRSYLTQVVERFRLSDRILYRTQLNGLQWDGSMRAWKIDMTTSRGPGGRDKSAFWVNADFVILVSGLFPYPQVPKIPGLTGFEGSMFHTSRWDYSVTGGSSDTPFPALDKLADKRVGIIGTGATAIQVVPEVAKYAKEVYVFQRTPSQVNSRGQRETDRTEWAERIATGPGWQKRRMENLAQLLCHHDTLEGVNLIDDEWSKLQAYCALMGSTKFGTITPDKVQEHIATMYTLDAEHAEKVRQRVLDIVKDKEIAEKLTPWYPTWCKRPTFSDLYLEAFNKPNVHLVDTAGKGVDSVTPHGIVAGGQEYPIDILIFCTGYRSPGYAHGNPAASMGIEIMGREGRSLNEKITSQGASSLHGCISNGFPNLFWMGVSQASATANYTHTLDVMSAHVSSIIATGHDRMGSKQQHGVVIEPLKDAEEAWAMRLMQGAAYFASVAVCTPGYITLEGEILEKMGDAVAGMKRARGSQWSEGIVSFTKELERWRGEGMGGIEVGAA</sequence>
<dbReference type="GO" id="GO:0050661">
    <property type="term" value="F:NADP binding"/>
    <property type="evidence" value="ECO:0007669"/>
    <property type="project" value="InterPro"/>
</dbReference>
<evidence type="ECO:0000256" key="5">
    <source>
        <dbReference type="ARBA" id="ARBA00022857"/>
    </source>
</evidence>
<keyword evidence="8" id="KW-1185">Reference proteome</keyword>
<evidence type="ECO:0000256" key="6">
    <source>
        <dbReference type="ARBA" id="ARBA00023002"/>
    </source>
</evidence>
<protein>
    <submittedName>
        <fullName evidence="7">FAD/NAD(P)-binding domain-containing protein</fullName>
    </submittedName>
</protein>
<evidence type="ECO:0000256" key="3">
    <source>
        <dbReference type="ARBA" id="ARBA00022630"/>
    </source>
</evidence>
<evidence type="ECO:0000313" key="7">
    <source>
        <dbReference type="EMBL" id="KAF2248190.1"/>
    </source>
</evidence>
<dbReference type="Pfam" id="PF13450">
    <property type="entry name" value="NAD_binding_8"/>
    <property type="match status" value="1"/>
</dbReference>
<dbReference type="OrthoDB" id="66881at2759"/>
<dbReference type="InterPro" id="IPR036188">
    <property type="entry name" value="FAD/NAD-bd_sf"/>
</dbReference>
<keyword evidence="3" id="KW-0285">Flavoprotein</keyword>
<keyword evidence="4" id="KW-0274">FAD</keyword>
<dbReference type="InterPro" id="IPR020946">
    <property type="entry name" value="Flavin_mOase-like"/>
</dbReference>
<keyword evidence="5" id="KW-0521">NADP</keyword>
<evidence type="ECO:0000256" key="1">
    <source>
        <dbReference type="ARBA" id="ARBA00001974"/>
    </source>
</evidence>
<dbReference type="Gene3D" id="3.50.50.60">
    <property type="entry name" value="FAD/NAD(P)-binding domain"/>
    <property type="match status" value="2"/>
</dbReference>
<dbReference type="GeneID" id="54577149"/>
<proteinExistence type="inferred from homology"/>
<comment type="cofactor">
    <cofactor evidence="1">
        <name>FAD</name>
        <dbReference type="ChEBI" id="CHEBI:57692"/>
    </cofactor>
</comment>
<evidence type="ECO:0000256" key="4">
    <source>
        <dbReference type="ARBA" id="ARBA00022827"/>
    </source>
</evidence>
<evidence type="ECO:0000256" key="2">
    <source>
        <dbReference type="ARBA" id="ARBA00010139"/>
    </source>
</evidence>
<dbReference type="PANTHER" id="PTHR43098">
    <property type="entry name" value="L-ORNITHINE N(5)-MONOOXYGENASE-RELATED"/>
    <property type="match status" value="1"/>
</dbReference>